<feature type="compositionally biased region" description="Polar residues" evidence="1">
    <location>
        <begin position="1"/>
        <end position="23"/>
    </location>
</feature>
<feature type="region of interest" description="Disordered" evidence="1">
    <location>
        <begin position="1"/>
        <end position="81"/>
    </location>
</feature>
<feature type="compositionally biased region" description="Basic and acidic residues" evidence="1">
    <location>
        <begin position="37"/>
        <end position="56"/>
    </location>
</feature>
<evidence type="ECO:0000313" key="3">
    <source>
        <dbReference type="Proteomes" id="UP000464214"/>
    </source>
</evidence>
<dbReference type="RefSeq" id="WP_160692043.1">
    <property type="nucleotide sequence ID" value="NZ_CP047897.1"/>
</dbReference>
<proteinExistence type="predicted"/>
<keyword evidence="3" id="KW-1185">Reference proteome</keyword>
<reference evidence="2 3" key="1">
    <citation type="submission" date="2020-01" db="EMBL/GenBank/DDBJ databases">
        <authorList>
            <person name="Kim M."/>
        </authorList>
    </citation>
    <scope>NUCLEOTIDE SEQUENCE [LARGE SCALE GENOMIC DNA]</scope>
    <source>
        <strain evidence="2 3">BT10</strain>
    </source>
</reference>
<sequence length="81" mass="8788">MPYKSNNTNQQGSENKGNPSGRGQSKAEVKQPGSPDQIKRDEEIVSKHVRDGERAAPDAVTHPNRNTNKEDIDKPSYGGGS</sequence>
<dbReference type="Proteomes" id="UP000464214">
    <property type="component" value="Chromosome"/>
</dbReference>
<accession>A0A6P1P0W4</accession>
<dbReference type="KEGG" id="nib:GU926_11660"/>
<gene>
    <name evidence="2" type="ORF">GU926_11660</name>
</gene>
<organism evidence="2 3">
    <name type="scientific">Nibribacter ruber</name>
    <dbReference type="NCBI Taxonomy" id="2698458"/>
    <lineage>
        <taxon>Bacteria</taxon>
        <taxon>Pseudomonadati</taxon>
        <taxon>Bacteroidota</taxon>
        <taxon>Cytophagia</taxon>
        <taxon>Cytophagales</taxon>
        <taxon>Hymenobacteraceae</taxon>
        <taxon>Nibribacter</taxon>
    </lineage>
</organism>
<name>A0A6P1P0W4_9BACT</name>
<evidence type="ECO:0000256" key="1">
    <source>
        <dbReference type="SAM" id="MobiDB-lite"/>
    </source>
</evidence>
<dbReference type="EMBL" id="CP047897">
    <property type="protein sequence ID" value="QHL88051.1"/>
    <property type="molecule type" value="Genomic_DNA"/>
</dbReference>
<dbReference type="AlphaFoldDB" id="A0A6P1P0W4"/>
<evidence type="ECO:0000313" key="2">
    <source>
        <dbReference type="EMBL" id="QHL88051.1"/>
    </source>
</evidence>
<protein>
    <submittedName>
        <fullName evidence="2">Uncharacterized protein</fullName>
    </submittedName>
</protein>